<gene>
    <name evidence="2" type="ORF">NEZAVI_LOCUS15472</name>
</gene>
<sequence>MPPNAVITQSTRDPSSPKVQEENSWPSLQQWNQRDKETTTAQTSEGMVIGERIYGTRVGKSWLRWSSRGCDVHLGNL</sequence>
<feature type="region of interest" description="Disordered" evidence="1">
    <location>
        <begin position="1"/>
        <end position="45"/>
    </location>
</feature>
<protein>
    <submittedName>
        <fullName evidence="2">Uncharacterized protein</fullName>
    </submittedName>
</protein>
<proteinExistence type="predicted"/>
<keyword evidence="3" id="KW-1185">Reference proteome</keyword>
<dbReference type="AlphaFoldDB" id="A0A9P0HU47"/>
<organism evidence="2 3">
    <name type="scientific">Nezara viridula</name>
    <name type="common">Southern green stink bug</name>
    <name type="synonym">Cimex viridulus</name>
    <dbReference type="NCBI Taxonomy" id="85310"/>
    <lineage>
        <taxon>Eukaryota</taxon>
        <taxon>Metazoa</taxon>
        <taxon>Ecdysozoa</taxon>
        <taxon>Arthropoda</taxon>
        <taxon>Hexapoda</taxon>
        <taxon>Insecta</taxon>
        <taxon>Pterygota</taxon>
        <taxon>Neoptera</taxon>
        <taxon>Paraneoptera</taxon>
        <taxon>Hemiptera</taxon>
        <taxon>Heteroptera</taxon>
        <taxon>Panheteroptera</taxon>
        <taxon>Pentatomomorpha</taxon>
        <taxon>Pentatomoidea</taxon>
        <taxon>Pentatomidae</taxon>
        <taxon>Pentatominae</taxon>
        <taxon>Nezara</taxon>
    </lineage>
</organism>
<evidence type="ECO:0000313" key="2">
    <source>
        <dbReference type="EMBL" id="CAH1407840.1"/>
    </source>
</evidence>
<feature type="compositionally biased region" description="Polar residues" evidence="1">
    <location>
        <begin position="1"/>
        <end position="32"/>
    </location>
</feature>
<reference evidence="2" key="1">
    <citation type="submission" date="2022-01" db="EMBL/GenBank/DDBJ databases">
        <authorList>
            <person name="King R."/>
        </authorList>
    </citation>
    <scope>NUCLEOTIDE SEQUENCE</scope>
</reference>
<accession>A0A9P0HU47</accession>
<evidence type="ECO:0000256" key="1">
    <source>
        <dbReference type="SAM" id="MobiDB-lite"/>
    </source>
</evidence>
<feature type="non-terminal residue" evidence="2">
    <location>
        <position position="77"/>
    </location>
</feature>
<evidence type="ECO:0000313" key="3">
    <source>
        <dbReference type="Proteomes" id="UP001152798"/>
    </source>
</evidence>
<dbReference type="Proteomes" id="UP001152798">
    <property type="component" value="Chromosome 7"/>
</dbReference>
<dbReference type="EMBL" id="OV725083">
    <property type="protein sequence ID" value="CAH1407840.1"/>
    <property type="molecule type" value="Genomic_DNA"/>
</dbReference>
<name>A0A9P0HU47_NEZVI</name>